<accession>A0A5C2C9J0</accession>
<keyword evidence="2" id="KW-0223">Dioxygenase</keyword>
<dbReference type="AlphaFoldDB" id="A0A653NFN7"/>
<dbReference type="PROSITE" id="PS51819">
    <property type="entry name" value="VOC"/>
    <property type="match status" value="1"/>
</dbReference>
<dbReference type="InterPro" id="IPR037523">
    <property type="entry name" value="VOC_core"/>
</dbReference>
<dbReference type="InterPro" id="IPR004360">
    <property type="entry name" value="Glyas_Fos-R_dOase_dom"/>
</dbReference>
<dbReference type="EMBL" id="CABWLH010000009">
    <property type="protein sequence ID" value="VXB15445.1"/>
    <property type="molecule type" value="Genomic_DNA"/>
</dbReference>
<dbReference type="GO" id="GO:0051213">
    <property type="term" value="F:dioxygenase activity"/>
    <property type="evidence" value="ECO:0007669"/>
    <property type="project" value="UniProtKB-KW"/>
</dbReference>
<name>A0A653NFN7_BACAB</name>
<evidence type="ECO:0000313" key="2">
    <source>
        <dbReference type="EMBL" id="VXB15445.1"/>
    </source>
</evidence>
<dbReference type="RefSeq" id="WP_024719950.1">
    <property type="nucleotide sequence ID" value="NZ_CANLBL010000010.1"/>
</dbReference>
<organism evidence="2 3">
    <name type="scientific">Bacillus altitudinis</name>
    <dbReference type="NCBI Taxonomy" id="293387"/>
    <lineage>
        <taxon>Bacteria</taxon>
        <taxon>Bacillati</taxon>
        <taxon>Bacillota</taxon>
        <taxon>Bacilli</taxon>
        <taxon>Bacillales</taxon>
        <taxon>Bacillaceae</taxon>
        <taxon>Bacillus</taxon>
    </lineage>
</organism>
<reference evidence="2 3" key="1">
    <citation type="submission" date="2019-10" db="EMBL/GenBank/DDBJ databases">
        <authorList>
            <person name="Karimi E."/>
        </authorList>
    </citation>
    <scope>NUCLEOTIDE SEQUENCE [LARGE SCALE GENOMIC DNA]</scope>
    <source>
        <strain evidence="2">Bacillus sp. 348</strain>
    </source>
</reference>
<feature type="domain" description="VOC" evidence="1">
    <location>
        <begin position="6"/>
        <end position="130"/>
    </location>
</feature>
<proteinExistence type="predicted"/>
<gene>
    <name evidence="2" type="ORF">BACI348_40049</name>
</gene>
<dbReference type="PANTHER" id="PTHR36503">
    <property type="entry name" value="BLR2520 PROTEIN"/>
    <property type="match status" value="1"/>
</dbReference>
<dbReference type="SUPFAM" id="SSF54593">
    <property type="entry name" value="Glyoxalase/Bleomycin resistance protein/Dihydroxybiphenyl dioxygenase"/>
    <property type="match status" value="1"/>
</dbReference>
<keyword evidence="2" id="KW-0560">Oxidoreductase</keyword>
<evidence type="ECO:0000259" key="1">
    <source>
        <dbReference type="PROSITE" id="PS51819"/>
    </source>
</evidence>
<dbReference type="PANTHER" id="PTHR36503:SF2">
    <property type="entry name" value="BLR2408 PROTEIN"/>
    <property type="match status" value="1"/>
</dbReference>
<accession>A0A653NFN7</accession>
<dbReference type="InterPro" id="IPR029068">
    <property type="entry name" value="Glyas_Bleomycin-R_OHBP_Dase"/>
</dbReference>
<dbReference type="Gene3D" id="3.10.180.10">
    <property type="entry name" value="2,3-Dihydroxybiphenyl 1,2-Dioxygenase, domain 1"/>
    <property type="match status" value="1"/>
</dbReference>
<evidence type="ECO:0000313" key="3">
    <source>
        <dbReference type="Proteomes" id="UP000433089"/>
    </source>
</evidence>
<protein>
    <submittedName>
        <fullName evidence="2">Glyoxalase bleomycin resistance protein dioxygenase</fullName>
    </submittedName>
</protein>
<dbReference type="Pfam" id="PF00903">
    <property type="entry name" value="Glyoxalase"/>
    <property type="match status" value="1"/>
</dbReference>
<sequence>MGRESKHLYINLPVKHVNESKDFFEQLGFDFQQELTNEHAACFVMNETITVMLLSLKHFQSISEKELVDARNGAEVIISLQVETREEVDELVERAIAAGGSPFKEKQDHDFMYGWSFQDRDGHLWEVFYMDEERSDLS</sequence>
<dbReference type="Proteomes" id="UP000433089">
    <property type="component" value="Unassembled WGS sequence"/>
</dbReference>